<evidence type="ECO:0000313" key="1">
    <source>
        <dbReference type="EMBL" id="GAB57027.1"/>
    </source>
</evidence>
<reference evidence="1 2" key="1">
    <citation type="journal article" date="2012" name="J. Bacteriol.">
        <title>Genome sequence of proteorhodopsin-containing sea ice bacterium Glaciecola punicea ACAM 611T.</title>
        <authorList>
            <person name="Qin Q.-L."/>
            <person name="Xie B.-B."/>
            <person name="Shu Y.-L."/>
            <person name="Rong J.-C."/>
            <person name="Zhao D.-L."/>
            <person name="Zhang X.-Y."/>
            <person name="Chen X.-L."/>
            <person name="Zhou B.-C."/>
            <person name="Zhanga Y.-Z."/>
        </authorList>
    </citation>
    <scope>NUCLEOTIDE SEQUENCE [LARGE SCALE GENOMIC DNA]</scope>
    <source>
        <strain evidence="1 2">ACAM 611</strain>
    </source>
</reference>
<reference evidence="1 2" key="2">
    <citation type="journal article" date="2017" name="Antonie Van Leeuwenhoek">
        <title>Rhizobium rhizosphaerae sp. nov., a novel species isolated from rice rhizosphere.</title>
        <authorList>
            <person name="Zhao J.J."/>
            <person name="Zhang J."/>
            <person name="Zhang R.J."/>
            <person name="Zhang C.W."/>
            <person name="Yin H.Q."/>
            <person name="Zhang X.X."/>
        </authorList>
    </citation>
    <scope>NUCLEOTIDE SEQUENCE [LARGE SCALE GENOMIC DNA]</scope>
    <source>
        <strain evidence="1 2">ACAM 611</strain>
    </source>
</reference>
<name>H5TFA0_9ALTE</name>
<dbReference type="AlphaFoldDB" id="H5TFA0"/>
<dbReference type="EMBL" id="BAET01000033">
    <property type="protein sequence ID" value="GAB57027.1"/>
    <property type="molecule type" value="Genomic_DNA"/>
</dbReference>
<sequence>MRHGLSRNYWLEFIFLSYINHEGGAIFLGGYPDIRESLAHGELSSPESSGI</sequence>
<dbReference type="OrthoDB" id="7069097at2"/>
<organism evidence="1 2">
    <name type="scientific">Glaciecola punicea ACAM 611</name>
    <dbReference type="NCBI Taxonomy" id="1121923"/>
    <lineage>
        <taxon>Bacteria</taxon>
        <taxon>Pseudomonadati</taxon>
        <taxon>Pseudomonadota</taxon>
        <taxon>Gammaproteobacteria</taxon>
        <taxon>Alteromonadales</taxon>
        <taxon>Alteromonadaceae</taxon>
        <taxon>Glaciecola</taxon>
    </lineage>
</organism>
<dbReference type="RefSeq" id="WP_006007780.1">
    <property type="nucleotide sequence ID" value="NZ_BAET01000033.1"/>
</dbReference>
<accession>H5TFA0</accession>
<evidence type="ECO:0000313" key="2">
    <source>
        <dbReference type="Proteomes" id="UP000053586"/>
    </source>
</evidence>
<comment type="caution">
    <text evidence="1">The sequence shown here is derived from an EMBL/GenBank/DDBJ whole genome shotgun (WGS) entry which is preliminary data.</text>
</comment>
<proteinExistence type="predicted"/>
<gene>
    <name evidence="1" type="ORF">GPUN_2913</name>
</gene>
<protein>
    <submittedName>
        <fullName evidence="1">Uncharacterized protein</fullName>
    </submittedName>
</protein>
<keyword evidence="2" id="KW-1185">Reference proteome</keyword>
<dbReference type="Proteomes" id="UP000053586">
    <property type="component" value="Unassembled WGS sequence"/>
</dbReference>